<name>A0A2N5ZHI3_MUIH1</name>
<dbReference type="AlphaFoldDB" id="A0A2N5ZHI3"/>
<keyword evidence="5 6" id="KW-0676">Redox-active center</keyword>
<protein>
    <recommendedName>
        <fullName evidence="6">Thioredoxin reductase</fullName>
        <ecNumber evidence="6">1.8.1.9</ecNumber>
    </recommendedName>
</protein>
<comment type="caution">
    <text evidence="9">The sequence shown here is derived from an EMBL/GenBank/DDBJ whole genome shotgun (WGS) entry which is preliminary data.</text>
</comment>
<proteinExistence type="inferred from homology"/>
<dbReference type="InterPro" id="IPR036188">
    <property type="entry name" value="FAD/NAD-bd_sf"/>
</dbReference>
<dbReference type="GO" id="GO:0019430">
    <property type="term" value="P:removal of superoxide radicals"/>
    <property type="evidence" value="ECO:0007669"/>
    <property type="project" value="UniProtKB-UniRule"/>
</dbReference>
<dbReference type="Pfam" id="PF07992">
    <property type="entry name" value="Pyr_redox_2"/>
    <property type="match status" value="1"/>
</dbReference>
<dbReference type="GO" id="GO:0005737">
    <property type="term" value="C:cytoplasm"/>
    <property type="evidence" value="ECO:0007669"/>
    <property type="project" value="InterPro"/>
</dbReference>
<keyword evidence="2 6" id="KW-0274">FAD</keyword>
<organism evidence="9 10">
    <name type="scientific">Muiribacterium halophilum</name>
    <dbReference type="NCBI Taxonomy" id="2053465"/>
    <lineage>
        <taxon>Bacteria</taxon>
        <taxon>Candidatus Muiribacteriota</taxon>
        <taxon>Candidatus Muiribacteriia</taxon>
        <taxon>Candidatus Muiribacteriales</taxon>
        <taxon>Candidatus Muiribacteriaceae</taxon>
        <taxon>Candidatus Muiribacterium</taxon>
    </lineage>
</organism>
<evidence type="ECO:0000256" key="7">
    <source>
        <dbReference type="RuleBase" id="RU003881"/>
    </source>
</evidence>
<dbReference type="PRINTS" id="PR00368">
    <property type="entry name" value="FADPNR"/>
</dbReference>
<dbReference type="GO" id="GO:0004791">
    <property type="term" value="F:thioredoxin-disulfide reductase (NADPH) activity"/>
    <property type="evidence" value="ECO:0007669"/>
    <property type="project" value="UniProtKB-UniRule"/>
</dbReference>
<evidence type="ECO:0000256" key="4">
    <source>
        <dbReference type="ARBA" id="ARBA00023157"/>
    </source>
</evidence>
<comment type="catalytic activity">
    <reaction evidence="6">
        <text>[thioredoxin]-dithiol + NADP(+) = [thioredoxin]-disulfide + NADPH + H(+)</text>
        <dbReference type="Rhea" id="RHEA:20345"/>
        <dbReference type="Rhea" id="RHEA-COMP:10698"/>
        <dbReference type="Rhea" id="RHEA-COMP:10700"/>
        <dbReference type="ChEBI" id="CHEBI:15378"/>
        <dbReference type="ChEBI" id="CHEBI:29950"/>
        <dbReference type="ChEBI" id="CHEBI:50058"/>
        <dbReference type="ChEBI" id="CHEBI:57783"/>
        <dbReference type="ChEBI" id="CHEBI:58349"/>
        <dbReference type="EC" id="1.8.1.9"/>
    </reaction>
</comment>
<evidence type="ECO:0000256" key="3">
    <source>
        <dbReference type="ARBA" id="ARBA00023002"/>
    </source>
</evidence>
<comment type="cofactor">
    <cofactor evidence="7">
        <name>FAD</name>
        <dbReference type="ChEBI" id="CHEBI:57692"/>
    </cofactor>
    <text evidence="7">Binds 1 FAD per subunit.</text>
</comment>
<dbReference type="Proteomes" id="UP000234857">
    <property type="component" value="Unassembled WGS sequence"/>
</dbReference>
<gene>
    <name evidence="9" type="primary">trxB</name>
    <name evidence="9" type="ORF">C0601_05435</name>
</gene>
<keyword evidence="1 6" id="KW-0285">Flavoprotein</keyword>
<dbReference type="PANTHER" id="PTHR48105">
    <property type="entry name" value="THIOREDOXIN REDUCTASE 1-RELATED-RELATED"/>
    <property type="match status" value="1"/>
</dbReference>
<feature type="domain" description="FAD/NAD(P)-binding" evidence="8">
    <location>
        <begin position="3"/>
        <end position="290"/>
    </location>
</feature>
<dbReference type="SUPFAM" id="SSF51905">
    <property type="entry name" value="FAD/NAD(P)-binding domain"/>
    <property type="match status" value="1"/>
</dbReference>
<comment type="subunit">
    <text evidence="6">Homodimer.</text>
</comment>
<dbReference type="PRINTS" id="PR00469">
    <property type="entry name" value="PNDRDTASEII"/>
</dbReference>
<evidence type="ECO:0000259" key="8">
    <source>
        <dbReference type="Pfam" id="PF07992"/>
    </source>
</evidence>
<evidence type="ECO:0000256" key="1">
    <source>
        <dbReference type="ARBA" id="ARBA00022630"/>
    </source>
</evidence>
<keyword evidence="4" id="KW-1015">Disulfide bond</keyword>
<accession>A0A2N5ZHI3</accession>
<keyword evidence="3 6" id="KW-0560">Oxidoreductase</keyword>
<evidence type="ECO:0000256" key="6">
    <source>
        <dbReference type="RuleBase" id="RU003880"/>
    </source>
</evidence>
<comment type="similarity">
    <text evidence="6">Belongs to the class-II pyridine nucleotide-disulfide oxidoreductase family.</text>
</comment>
<dbReference type="NCBIfam" id="TIGR01292">
    <property type="entry name" value="TRX_reduct"/>
    <property type="match status" value="1"/>
</dbReference>
<dbReference type="InterPro" id="IPR023753">
    <property type="entry name" value="FAD/NAD-binding_dom"/>
</dbReference>
<dbReference type="InterPro" id="IPR005982">
    <property type="entry name" value="Thioredox_Rdtase"/>
</dbReference>
<dbReference type="PROSITE" id="PS00573">
    <property type="entry name" value="PYRIDINE_REDOX_2"/>
    <property type="match status" value="1"/>
</dbReference>
<evidence type="ECO:0000313" key="9">
    <source>
        <dbReference type="EMBL" id="PLX18106.1"/>
    </source>
</evidence>
<dbReference type="EMBL" id="PKTG01000071">
    <property type="protein sequence ID" value="PLX18106.1"/>
    <property type="molecule type" value="Genomic_DNA"/>
</dbReference>
<evidence type="ECO:0000256" key="5">
    <source>
        <dbReference type="ARBA" id="ARBA00023284"/>
    </source>
</evidence>
<dbReference type="InterPro" id="IPR008255">
    <property type="entry name" value="Pyr_nucl-diS_OxRdtase_2_AS"/>
</dbReference>
<dbReference type="InterPro" id="IPR050097">
    <property type="entry name" value="Ferredoxin-NADP_redctase_2"/>
</dbReference>
<dbReference type="EC" id="1.8.1.9" evidence="6"/>
<sequence length="307" mass="32972">MRDVVIVGGGPAGLGAGIYSSRALLDTVIIEKGAVGGQILTTSLIENYPGVEATDGFTLITKMKSQAEEFGCEILSSEIKKLKLEDNGTKALILGDDSTIKCKALIIASGRRPNSLNVPGEKELTGHGISYCATCDGAFFRGKEVAVIGGGNSALEEALFLTKFVEKVYIIHRRQGLRAAKIVVERCKKNEKIEFVLDTVVESFNGKGSLESLTLKNKVTGKVWEKPLTGAFMYVGWLPNSEPFKDVVFTDEKGYIVADRNMHTNVEGIYAAGDIRVSTLKQVCTATGDGAVAATSAEDYLGTFQMQ</sequence>
<evidence type="ECO:0000256" key="2">
    <source>
        <dbReference type="ARBA" id="ARBA00022827"/>
    </source>
</evidence>
<keyword evidence="7" id="KW-0521">NADP</keyword>
<reference evidence="9 10" key="1">
    <citation type="submission" date="2017-11" db="EMBL/GenBank/DDBJ databases">
        <title>Genome-resolved metagenomics identifies genetic mobility, metabolic interactions, and unexpected diversity in perchlorate-reducing communities.</title>
        <authorList>
            <person name="Barnum T.P."/>
            <person name="Figueroa I.A."/>
            <person name="Carlstrom C.I."/>
            <person name="Lucas L.N."/>
            <person name="Engelbrektson A.L."/>
            <person name="Coates J.D."/>
        </authorList>
    </citation>
    <scope>NUCLEOTIDE SEQUENCE [LARGE SCALE GENOMIC DNA]</scope>
    <source>
        <strain evidence="9">BM706</strain>
    </source>
</reference>
<dbReference type="Gene3D" id="3.50.50.60">
    <property type="entry name" value="FAD/NAD(P)-binding domain"/>
    <property type="match status" value="2"/>
</dbReference>
<evidence type="ECO:0000313" key="10">
    <source>
        <dbReference type="Proteomes" id="UP000234857"/>
    </source>
</evidence>